<evidence type="ECO:0000256" key="6">
    <source>
        <dbReference type="ARBA" id="ARBA00023211"/>
    </source>
</evidence>
<dbReference type="Gene3D" id="3.40.50.970">
    <property type="match status" value="2"/>
</dbReference>
<dbReference type="AlphaFoldDB" id="A0A2T4ML10"/>
<dbReference type="PANTHER" id="PTHR42916">
    <property type="entry name" value="2-SUCCINYL-5-ENOLPYRUVYL-6-HYDROXY-3-CYCLOHEXENE-1-CARBOXYLATE SYNTHASE"/>
    <property type="match status" value="1"/>
</dbReference>
<keyword evidence="3 7" id="KW-0479">Metal-binding</keyword>
<dbReference type="HAMAP" id="MF_01659">
    <property type="entry name" value="MenD"/>
    <property type="match status" value="1"/>
</dbReference>
<dbReference type="GO" id="GO:0000287">
    <property type="term" value="F:magnesium ion binding"/>
    <property type="evidence" value="ECO:0007669"/>
    <property type="project" value="UniProtKB-UniRule"/>
</dbReference>
<gene>
    <name evidence="7 11" type="primary">menD</name>
    <name evidence="11" type="ORF">GLV84_08985</name>
</gene>
<comment type="catalytic activity">
    <reaction evidence="7">
        <text>isochorismate + 2-oxoglutarate + H(+) = 5-enolpyruvoyl-6-hydroxy-2-succinyl-cyclohex-3-ene-1-carboxylate + CO2</text>
        <dbReference type="Rhea" id="RHEA:25593"/>
        <dbReference type="ChEBI" id="CHEBI:15378"/>
        <dbReference type="ChEBI" id="CHEBI:16526"/>
        <dbReference type="ChEBI" id="CHEBI:16810"/>
        <dbReference type="ChEBI" id="CHEBI:29780"/>
        <dbReference type="ChEBI" id="CHEBI:58818"/>
        <dbReference type="EC" id="2.2.1.9"/>
    </reaction>
</comment>
<comment type="cofactor">
    <cofactor evidence="7">
        <name>thiamine diphosphate</name>
        <dbReference type="ChEBI" id="CHEBI:58937"/>
    </cofactor>
    <text evidence="7">Binds 1 thiamine pyrophosphate per subunit.</text>
</comment>
<comment type="subunit">
    <text evidence="7">Homodimer.</text>
</comment>
<proteinExistence type="inferred from homology"/>
<dbReference type="InterPro" id="IPR004433">
    <property type="entry name" value="MenaQ_synth_MenD"/>
</dbReference>
<evidence type="ECO:0000256" key="4">
    <source>
        <dbReference type="ARBA" id="ARBA00022842"/>
    </source>
</evidence>
<feature type="domain" description="Thiamine pyrophosphate enzyme N-terminal TPP-binding" evidence="9">
    <location>
        <begin position="15"/>
        <end position="126"/>
    </location>
</feature>
<dbReference type="Pfam" id="PF02775">
    <property type="entry name" value="TPP_enzyme_C"/>
    <property type="match status" value="1"/>
</dbReference>
<dbReference type="CDD" id="cd07037">
    <property type="entry name" value="TPP_PYR_MenD"/>
    <property type="match status" value="1"/>
</dbReference>
<reference evidence="11" key="1">
    <citation type="submission" date="2019-11" db="EMBL/GenBank/DDBJ databases">
        <title>Whole genome comparisons of Staphylococcus agnetis isolates from cattle and chickens.</title>
        <authorList>
            <person name="Rhoads D."/>
            <person name="Shwani A."/>
            <person name="Adkins P."/>
            <person name="Calcutt M."/>
            <person name="Middleton J."/>
        </authorList>
    </citation>
    <scope>NUCLEOTIDE SEQUENCE</scope>
    <source>
        <strain evidence="11">1387</strain>
    </source>
</reference>
<evidence type="ECO:0000256" key="2">
    <source>
        <dbReference type="ARBA" id="ARBA00022679"/>
    </source>
</evidence>
<dbReference type="NCBIfam" id="TIGR00173">
    <property type="entry name" value="menD"/>
    <property type="match status" value="1"/>
</dbReference>
<dbReference type="InterPro" id="IPR012001">
    <property type="entry name" value="Thiamin_PyroP_enz_TPP-bd_dom"/>
</dbReference>
<comment type="function">
    <text evidence="7">Catalyzes the thiamine diphosphate-dependent decarboxylation of 2-oxoglutarate and the subsequent addition of the resulting succinic semialdehyde-thiamine pyrophosphate anion to isochorismate to yield 2-succinyl-5-enolpyruvyl-6-hydroxy-3-cyclohexene-1-carboxylate (SEPHCHC).</text>
</comment>
<evidence type="ECO:0000313" key="11">
    <source>
        <dbReference type="EMBL" id="NJI02959.1"/>
    </source>
</evidence>
<dbReference type="GeneID" id="57691127"/>
<dbReference type="Proteomes" id="UP000646308">
    <property type="component" value="Unassembled WGS sequence"/>
</dbReference>
<evidence type="ECO:0000256" key="1">
    <source>
        <dbReference type="ARBA" id="ARBA00022428"/>
    </source>
</evidence>
<comment type="similarity">
    <text evidence="7">Belongs to the TPP enzyme family. MenD subfamily.</text>
</comment>
<keyword evidence="2 7" id="KW-0808">Transferase</keyword>
<sequence length="557" mass="63124">MTHAQQHLTEQVFHFISELYAYGVREVVISPGSRSTPLAIACECHPEIKTWVHPDERSAAFFALGLIKGSNRPVAIVCTSGTAAANYVPAVAESHISRLPLVVLTSDRPHELRDVGAPQAINQVNMFENYVRFQFDMPLADGSQLTLEANRYQLQKASQYFVGPHQGPVHFNLPFREPLTPDWSRTDLLTAYTYTLPKYQKTIDPSPIANTLKQVKGLIVVGDMQHQDVSQLLTFATEYDLPILADPLNPIRRTQHPNVIATYDLLLRAGLEMDADFVIRVGKPVVSKKLNQWLKQTPATQILIQNSKDIDAFPKMPDYFYEMSANDFFRSLDILDSTYRKVWLRHWQKMELQARETITYHQKQAHDEAGFISKLLDKLDATDHLFVSNSMPIRDIDNLYYGRDFSIYANRGANGIDGVVSTALGMAVHKKVTLLIGDIAFYHDMNGLLMSKLNDIHMNIILVNNDGGGIFSYLPQKSSAAPHFERLFGTPTGLDFEHVANLYQFGYKRFTDIQTFDYAPLNTMSATLYEIVTDRDSNYEAHQALYEQLREVVDVTL</sequence>
<accession>A0A2T4ML10</accession>
<dbReference type="InterPro" id="IPR029061">
    <property type="entry name" value="THDP-binding"/>
</dbReference>
<dbReference type="PANTHER" id="PTHR42916:SF1">
    <property type="entry name" value="PROTEIN PHYLLO, CHLOROPLASTIC"/>
    <property type="match status" value="1"/>
</dbReference>
<feature type="domain" description="Menaquinone biosynthesis protein MenD middle" evidence="10">
    <location>
        <begin position="200"/>
        <end position="387"/>
    </location>
</feature>
<keyword evidence="4 7" id="KW-0460">Magnesium</keyword>
<organism evidence="11 12">
    <name type="scientific">Staphylococcus agnetis</name>
    <dbReference type="NCBI Taxonomy" id="985762"/>
    <lineage>
        <taxon>Bacteria</taxon>
        <taxon>Bacillati</taxon>
        <taxon>Bacillota</taxon>
        <taxon>Bacilli</taxon>
        <taxon>Bacillales</taxon>
        <taxon>Staphylococcaceae</taxon>
        <taxon>Staphylococcus</taxon>
    </lineage>
</organism>
<comment type="cofactor">
    <cofactor evidence="7">
        <name>Mg(2+)</name>
        <dbReference type="ChEBI" id="CHEBI:18420"/>
    </cofactor>
    <cofactor evidence="7">
        <name>Mn(2+)</name>
        <dbReference type="ChEBI" id="CHEBI:29035"/>
    </cofactor>
</comment>
<evidence type="ECO:0000313" key="12">
    <source>
        <dbReference type="Proteomes" id="UP000646308"/>
    </source>
</evidence>
<comment type="pathway">
    <text evidence="7">Quinol/quinone metabolism; 1,4-dihydroxy-2-naphthoate biosynthesis; 1,4-dihydroxy-2-naphthoate from chorismate: step 2/7.</text>
</comment>
<dbReference type="PIRSF" id="PIRSF004983">
    <property type="entry name" value="MenD"/>
    <property type="match status" value="1"/>
</dbReference>
<evidence type="ECO:0000256" key="7">
    <source>
        <dbReference type="HAMAP-Rule" id="MF_01659"/>
    </source>
</evidence>
<dbReference type="EC" id="2.2.1.9" evidence="7"/>
<comment type="pathway">
    <text evidence="7">Quinol/quinone metabolism; menaquinone biosynthesis.</text>
</comment>
<feature type="domain" description="Thiamine pyrophosphate enzyme TPP-binding" evidence="8">
    <location>
        <begin position="420"/>
        <end position="505"/>
    </location>
</feature>
<name>A0A2T4ML10_9STAP</name>
<dbReference type="InterPro" id="IPR011766">
    <property type="entry name" value="TPP_enzyme_TPP-bd"/>
</dbReference>
<evidence type="ECO:0000256" key="5">
    <source>
        <dbReference type="ARBA" id="ARBA00023052"/>
    </source>
</evidence>
<dbReference type="InterPro" id="IPR032264">
    <property type="entry name" value="MenD_middle"/>
</dbReference>
<dbReference type="Pfam" id="PF02776">
    <property type="entry name" value="TPP_enzyme_N"/>
    <property type="match status" value="1"/>
</dbReference>
<evidence type="ECO:0000259" key="8">
    <source>
        <dbReference type="Pfam" id="PF02775"/>
    </source>
</evidence>
<evidence type="ECO:0000259" key="10">
    <source>
        <dbReference type="Pfam" id="PF16582"/>
    </source>
</evidence>
<dbReference type="RefSeq" id="WP_103345472.1">
    <property type="nucleotide sequence ID" value="NZ_CP045927.1"/>
</dbReference>
<keyword evidence="6 7" id="KW-0464">Manganese</keyword>
<dbReference type="CDD" id="cd02009">
    <property type="entry name" value="TPP_SHCHC_synthase"/>
    <property type="match status" value="1"/>
</dbReference>
<dbReference type="Pfam" id="PF16582">
    <property type="entry name" value="TPP_enzyme_M_2"/>
    <property type="match status" value="1"/>
</dbReference>
<dbReference type="GO" id="GO:0030145">
    <property type="term" value="F:manganese ion binding"/>
    <property type="evidence" value="ECO:0007669"/>
    <property type="project" value="UniProtKB-UniRule"/>
</dbReference>
<keyword evidence="5 7" id="KW-0786">Thiamine pyrophosphate</keyword>
<protein>
    <recommendedName>
        <fullName evidence="7">2-succinyl-5-enolpyruvyl-6-hydroxy-3-cyclohexene-1-carboxylate synthase</fullName>
        <shortName evidence="7">SEPHCHC synthase</shortName>
        <ecNumber evidence="7">2.2.1.9</ecNumber>
    </recommendedName>
    <alternativeName>
        <fullName evidence="7">Menaquinone biosynthesis protein MenD</fullName>
    </alternativeName>
</protein>
<evidence type="ECO:0000256" key="3">
    <source>
        <dbReference type="ARBA" id="ARBA00022723"/>
    </source>
</evidence>
<dbReference type="GO" id="GO:0009234">
    <property type="term" value="P:menaquinone biosynthetic process"/>
    <property type="evidence" value="ECO:0007669"/>
    <property type="project" value="UniProtKB-UniRule"/>
</dbReference>
<dbReference type="Gene3D" id="3.40.50.1220">
    <property type="entry name" value="TPP-binding domain"/>
    <property type="match status" value="1"/>
</dbReference>
<dbReference type="SUPFAM" id="SSF52518">
    <property type="entry name" value="Thiamin diphosphate-binding fold (THDP-binding)"/>
    <property type="match status" value="2"/>
</dbReference>
<keyword evidence="1 7" id="KW-0474">Menaquinone biosynthesis</keyword>
<dbReference type="GO" id="GO:0030976">
    <property type="term" value="F:thiamine pyrophosphate binding"/>
    <property type="evidence" value="ECO:0007669"/>
    <property type="project" value="UniProtKB-UniRule"/>
</dbReference>
<dbReference type="GO" id="GO:0070204">
    <property type="term" value="F:2-succinyl-5-enolpyruvyl-6-hydroxy-3-cyclohexene-1-carboxylic-acid synthase activity"/>
    <property type="evidence" value="ECO:0007669"/>
    <property type="project" value="UniProtKB-UniRule"/>
</dbReference>
<evidence type="ECO:0000259" key="9">
    <source>
        <dbReference type="Pfam" id="PF02776"/>
    </source>
</evidence>
<dbReference type="EMBL" id="WMFL01000080">
    <property type="protein sequence ID" value="NJI02959.1"/>
    <property type="molecule type" value="Genomic_DNA"/>
</dbReference>
<comment type="caution">
    <text evidence="11">The sequence shown here is derived from an EMBL/GenBank/DDBJ whole genome shotgun (WGS) entry which is preliminary data.</text>
</comment>